<sequence length="110" mass="11346">MGDDRQVAVDLRATGAADLAHPEPGFYIVGAKSYGRAPTFLALTGFEQVRSVVAAIAGDREAAARVDLVLPDTGVCGRSGLFDAPDDQAASDSCCAPAPQLVQIGARTTR</sequence>
<dbReference type="AlphaFoldDB" id="A0A2T0U9W0"/>
<dbReference type="Proteomes" id="UP000237822">
    <property type="component" value="Unassembled WGS sequence"/>
</dbReference>
<evidence type="ECO:0000313" key="1">
    <source>
        <dbReference type="EMBL" id="PRY54723.1"/>
    </source>
</evidence>
<organism evidence="1 2">
    <name type="scientific">Knoellia remsis</name>
    <dbReference type="NCBI Taxonomy" id="407159"/>
    <lineage>
        <taxon>Bacteria</taxon>
        <taxon>Bacillati</taxon>
        <taxon>Actinomycetota</taxon>
        <taxon>Actinomycetes</taxon>
        <taxon>Micrococcales</taxon>
        <taxon>Intrasporangiaceae</taxon>
        <taxon>Knoellia</taxon>
    </lineage>
</organism>
<evidence type="ECO:0000313" key="2">
    <source>
        <dbReference type="Proteomes" id="UP000237822"/>
    </source>
</evidence>
<protein>
    <recommendedName>
        <fullName evidence="3">Flavoprotein</fullName>
    </recommendedName>
</protein>
<keyword evidence="2" id="KW-1185">Reference proteome</keyword>
<gene>
    <name evidence="1" type="ORF">BCF74_12458</name>
</gene>
<comment type="caution">
    <text evidence="1">The sequence shown here is derived from an EMBL/GenBank/DDBJ whole genome shotgun (WGS) entry which is preliminary data.</text>
</comment>
<reference evidence="1 2" key="1">
    <citation type="submission" date="2018-03" db="EMBL/GenBank/DDBJ databases">
        <title>Genomic Encyclopedia of Archaeal and Bacterial Type Strains, Phase II (KMG-II): from individual species to whole genera.</title>
        <authorList>
            <person name="Goeker M."/>
        </authorList>
    </citation>
    <scope>NUCLEOTIDE SEQUENCE [LARGE SCALE GENOMIC DNA]</scope>
    <source>
        <strain evidence="1 2">ATCC BAA-1496</strain>
    </source>
</reference>
<dbReference type="EMBL" id="PVTI01000024">
    <property type="protein sequence ID" value="PRY54723.1"/>
    <property type="molecule type" value="Genomic_DNA"/>
</dbReference>
<accession>A0A2T0U9W0</accession>
<proteinExistence type="predicted"/>
<name>A0A2T0U9W0_9MICO</name>
<evidence type="ECO:0008006" key="3">
    <source>
        <dbReference type="Google" id="ProtNLM"/>
    </source>
</evidence>